<keyword evidence="2" id="KW-1133">Transmembrane helix</keyword>
<organism evidence="3 4">
    <name type="scientific">Miniimonas arenae</name>
    <dbReference type="NCBI Taxonomy" id="676201"/>
    <lineage>
        <taxon>Bacteria</taxon>
        <taxon>Bacillati</taxon>
        <taxon>Actinomycetota</taxon>
        <taxon>Actinomycetes</taxon>
        <taxon>Micrococcales</taxon>
        <taxon>Beutenbergiaceae</taxon>
        <taxon>Miniimonas</taxon>
    </lineage>
</organism>
<proteinExistence type="predicted"/>
<feature type="transmembrane region" description="Helical" evidence="2">
    <location>
        <begin position="103"/>
        <end position="124"/>
    </location>
</feature>
<feature type="transmembrane region" description="Helical" evidence="2">
    <location>
        <begin position="68"/>
        <end position="91"/>
    </location>
</feature>
<dbReference type="AlphaFoldDB" id="A0A5C5BCT9"/>
<sequence length="392" mass="38739">MTTTPSDPPATSALPAATATAAPTAPAPAAASTATATTPPGPPTTPRAPDEAGAPLPRPVPPRSRARWHLGGVALALVGGTAAFLTFAVAAPDLVQAPARGGAPGWAWAALAAAMLLLSAHGGWAARSSAAAGAAGGIWAVSGLAGLLWPDLAARFAELLPGPSVEASVTSGADAGVDLALGAQTLLTTGGVLAVGVTLLGVAIAATIARRRGRHTERSEQVTEDAGDVTVPPRSRLGAHITSLVLGVVLAVLGVALTNGLELWGANRDVTDSSIWLAGLAFVVALLLPAALGATSSLGPGIAGLVWLASAVQTLLSHAVPSAVSALGSPLVAPLLDTLDTSLWWFADGLGTTAVVAAALLGGALGAHLARRDGRAVQRRERRIARGAARRA</sequence>
<feature type="transmembrane region" description="Helical" evidence="2">
    <location>
        <begin position="273"/>
        <end position="292"/>
    </location>
</feature>
<evidence type="ECO:0000313" key="3">
    <source>
        <dbReference type="EMBL" id="TNU74908.1"/>
    </source>
</evidence>
<reference evidence="3 4" key="1">
    <citation type="submission" date="2019-06" db="EMBL/GenBank/DDBJ databases">
        <title>Draft genome sequence of Miniimonas arenae KCTC 19750T isolated from sea sand.</title>
        <authorList>
            <person name="Park S.-J."/>
        </authorList>
    </citation>
    <scope>NUCLEOTIDE SEQUENCE [LARGE SCALE GENOMIC DNA]</scope>
    <source>
        <strain evidence="3 4">KCTC 19750</strain>
    </source>
</reference>
<feature type="region of interest" description="Disordered" evidence="1">
    <location>
        <begin position="1"/>
        <end position="63"/>
    </location>
</feature>
<gene>
    <name evidence="3" type="ORF">FH969_06795</name>
</gene>
<evidence type="ECO:0000313" key="4">
    <source>
        <dbReference type="Proteomes" id="UP000313849"/>
    </source>
</evidence>
<feature type="transmembrane region" description="Helical" evidence="2">
    <location>
        <begin position="344"/>
        <end position="370"/>
    </location>
</feature>
<keyword evidence="2" id="KW-0812">Transmembrane</keyword>
<feature type="transmembrane region" description="Helical" evidence="2">
    <location>
        <begin position="304"/>
        <end position="324"/>
    </location>
</feature>
<dbReference type="EMBL" id="VENP01000019">
    <property type="protein sequence ID" value="TNU74908.1"/>
    <property type="molecule type" value="Genomic_DNA"/>
</dbReference>
<dbReference type="Proteomes" id="UP000313849">
    <property type="component" value="Unassembled WGS sequence"/>
</dbReference>
<evidence type="ECO:0000256" key="1">
    <source>
        <dbReference type="SAM" id="MobiDB-lite"/>
    </source>
</evidence>
<feature type="compositionally biased region" description="Low complexity" evidence="1">
    <location>
        <begin position="1"/>
        <end position="38"/>
    </location>
</feature>
<evidence type="ECO:0000256" key="2">
    <source>
        <dbReference type="SAM" id="Phobius"/>
    </source>
</evidence>
<protein>
    <submittedName>
        <fullName evidence="3">Uncharacterized protein</fullName>
    </submittedName>
</protein>
<keyword evidence="4" id="KW-1185">Reference proteome</keyword>
<dbReference type="RefSeq" id="WP_139986581.1">
    <property type="nucleotide sequence ID" value="NZ_VENP01000019.1"/>
</dbReference>
<feature type="transmembrane region" description="Helical" evidence="2">
    <location>
        <begin position="241"/>
        <end position="261"/>
    </location>
</feature>
<accession>A0A5C5BCT9</accession>
<feature type="transmembrane region" description="Helical" evidence="2">
    <location>
        <begin position="186"/>
        <end position="209"/>
    </location>
</feature>
<feature type="transmembrane region" description="Helical" evidence="2">
    <location>
        <begin position="131"/>
        <end position="149"/>
    </location>
</feature>
<comment type="caution">
    <text evidence="3">The sequence shown here is derived from an EMBL/GenBank/DDBJ whole genome shotgun (WGS) entry which is preliminary data.</text>
</comment>
<name>A0A5C5BCT9_9MICO</name>
<keyword evidence="2" id="KW-0472">Membrane</keyword>